<sequence length="216" mass="23393">MAGRGTGVLKALTHLVNTVTAELVSTNAKLKYMSLHDSLTGLYNRTFFEQEVKRFDSLNAKVGVIICDLAFLKMLNDVLGHAVGDKALRSAADIIAGSCPEDAVVARIGGDEFAVLVDNAELPMLADIRNKILTAAADDRCRNPESYLYLSVGFALKGNGATKSIGDAIKMADANMYHHKLADKNKVRQEISRHLQLGKASHLAFGDSVHQNSRLL</sequence>
<dbReference type="InterPro" id="IPR029787">
    <property type="entry name" value="Nucleotide_cyclase"/>
</dbReference>
<dbReference type="Pfam" id="PF00990">
    <property type="entry name" value="GGDEF"/>
    <property type="match status" value="1"/>
</dbReference>
<gene>
    <name evidence="2" type="ORF">SDC9_149157</name>
</gene>
<dbReference type="AlphaFoldDB" id="A0A645EMQ5"/>
<name>A0A645EMQ5_9ZZZZ</name>
<evidence type="ECO:0000313" key="2">
    <source>
        <dbReference type="EMBL" id="MPN01944.1"/>
    </source>
</evidence>
<dbReference type="GO" id="GO:0052621">
    <property type="term" value="F:diguanylate cyclase activity"/>
    <property type="evidence" value="ECO:0007669"/>
    <property type="project" value="TreeGrafter"/>
</dbReference>
<dbReference type="InterPro" id="IPR000160">
    <property type="entry name" value="GGDEF_dom"/>
</dbReference>
<protein>
    <recommendedName>
        <fullName evidence="1">GGDEF domain-containing protein</fullName>
    </recommendedName>
</protein>
<dbReference type="Gene3D" id="3.30.70.270">
    <property type="match status" value="1"/>
</dbReference>
<dbReference type="PANTHER" id="PTHR45138:SF9">
    <property type="entry name" value="DIGUANYLATE CYCLASE DGCM-RELATED"/>
    <property type="match status" value="1"/>
</dbReference>
<feature type="domain" description="GGDEF" evidence="1">
    <location>
        <begin position="60"/>
        <end position="192"/>
    </location>
</feature>
<dbReference type="SUPFAM" id="SSF55073">
    <property type="entry name" value="Nucleotide cyclase"/>
    <property type="match status" value="1"/>
</dbReference>
<organism evidence="2">
    <name type="scientific">bioreactor metagenome</name>
    <dbReference type="NCBI Taxonomy" id="1076179"/>
    <lineage>
        <taxon>unclassified sequences</taxon>
        <taxon>metagenomes</taxon>
        <taxon>ecological metagenomes</taxon>
    </lineage>
</organism>
<comment type="caution">
    <text evidence="2">The sequence shown here is derived from an EMBL/GenBank/DDBJ whole genome shotgun (WGS) entry which is preliminary data.</text>
</comment>
<dbReference type="SMART" id="SM00267">
    <property type="entry name" value="GGDEF"/>
    <property type="match status" value="1"/>
</dbReference>
<dbReference type="CDD" id="cd01949">
    <property type="entry name" value="GGDEF"/>
    <property type="match status" value="1"/>
</dbReference>
<proteinExistence type="predicted"/>
<dbReference type="InterPro" id="IPR050469">
    <property type="entry name" value="Diguanylate_Cyclase"/>
</dbReference>
<dbReference type="InterPro" id="IPR043128">
    <property type="entry name" value="Rev_trsase/Diguanyl_cyclase"/>
</dbReference>
<accession>A0A645EMQ5</accession>
<evidence type="ECO:0000259" key="1">
    <source>
        <dbReference type="PROSITE" id="PS50887"/>
    </source>
</evidence>
<dbReference type="PANTHER" id="PTHR45138">
    <property type="entry name" value="REGULATORY COMPONENTS OF SENSORY TRANSDUCTION SYSTEM"/>
    <property type="match status" value="1"/>
</dbReference>
<dbReference type="GO" id="GO:1902201">
    <property type="term" value="P:negative regulation of bacterial-type flagellum-dependent cell motility"/>
    <property type="evidence" value="ECO:0007669"/>
    <property type="project" value="TreeGrafter"/>
</dbReference>
<reference evidence="2" key="1">
    <citation type="submission" date="2019-08" db="EMBL/GenBank/DDBJ databases">
        <authorList>
            <person name="Kucharzyk K."/>
            <person name="Murdoch R.W."/>
            <person name="Higgins S."/>
            <person name="Loffler F."/>
        </authorList>
    </citation>
    <scope>NUCLEOTIDE SEQUENCE</scope>
</reference>
<dbReference type="EMBL" id="VSSQ01047918">
    <property type="protein sequence ID" value="MPN01944.1"/>
    <property type="molecule type" value="Genomic_DNA"/>
</dbReference>
<dbReference type="GO" id="GO:0043709">
    <property type="term" value="P:cell adhesion involved in single-species biofilm formation"/>
    <property type="evidence" value="ECO:0007669"/>
    <property type="project" value="TreeGrafter"/>
</dbReference>
<dbReference type="NCBIfam" id="TIGR00254">
    <property type="entry name" value="GGDEF"/>
    <property type="match status" value="1"/>
</dbReference>
<dbReference type="PROSITE" id="PS50887">
    <property type="entry name" value="GGDEF"/>
    <property type="match status" value="1"/>
</dbReference>
<dbReference type="GO" id="GO:0005886">
    <property type="term" value="C:plasma membrane"/>
    <property type="evidence" value="ECO:0007669"/>
    <property type="project" value="TreeGrafter"/>
</dbReference>